<sequence>MSRYPRQRDNLLKGKRGLVKAQSRHKNHL</sequence>
<keyword evidence="3" id="KW-1185">Reference proteome</keyword>
<protein>
    <submittedName>
        <fullName evidence="2">Uncharacterized protein</fullName>
    </submittedName>
</protein>
<gene>
    <name evidence="2" type="ORF">NPIL_138881</name>
</gene>
<dbReference type="Proteomes" id="UP000887013">
    <property type="component" value="Unassembled WGS sequence"/>
</dbReference>
<evidence type="ECO:0000256" key="1">
    <source>
        <dbReference type="SAM" id="MobiDB-lite"/>
    </source>
</evidence>
<organism evidence="2 3">
    <name type="scientific">Nephila pilipes</name>
    <name type="common">Giant wood spider</name>
    <name type="synonym">Nephila maculata</name>
    <dbReference type="NCBI Taxonomy" id="299642"/>
    <lineage>
        <taxon>Eukaryota</taxon>
        <taxon>Metazoa</taxon>
        <taxon>Ecdysozoa</taxon>
        <taxon>Arthropoda</taxon>
        <taxon>Chelicerata</taxon>
        <taxon>Arachnida</taxon>
        <taxon>Araneae</taxon>
        <taxon>Araneomorphae</taxon>
        <taxon>Entelegynae</taxon>
        <taxon>Araneoidea</taxon>
        <taxon>Nephilidae</taxon>
        <taxon>Nephila</taxon>
    </lineage>
</organism>
<reference evidence="2" key="1">
    <citation type="submission" date="2020-08" db="EMBL/GenBank/DDBJ databases">
        <title>Multicomponent nature underlies the extraordinary mechanical properties of spider dragline silk.</title>
        <authorList>
            <person name="Kono N."/>
            <person name="Nakamura H."/>
            <person name="Mori M."/>
            <person name="Yoshida Y."/>
            <person name="Ohtoshi R."/>
            <person name="Malay A.D."/>
            <person name="Moran D.A.P."/>
            <person name="Tomita M."/>
            <person name="Numata K."/>
            <person name="Arakawa K."/>
        </authorList>
    </citation>
    <scope>NUCLEOTIDE SEQUENCE</scope>
</reference>
<evidence type="ECO:0000313" key="2">
    <source>
        <dbReference type="EMBL" id="GFS73590.1"/>
    </source>
</evidence>
<evidence type="ECO:0000313" key="3">
    <source>
        <dbReference type="Proteomes" id="UP000887013"/>
    </source>
</evidence>
<feature type="compositionally biased region" description="Basic and acidic residues" evidence="1">
    <location>
        <begin position="1"/>
        <end position="12"/>
    </location>
</feature>
<accession>A0A8X6T1J7</accession>
<feature type="compositionally biased region" description="Basic residues" evidence="1">
    <location>
        <begin position="13"/>
        <end position="29"/>
    </location>
</feature>
<comment type="caution">
    <text evidence="2">The sequence shown here is derived from an EMBL/GenBank/DDBJ whole genome shotgun (WGS) entry which is preliminary data.</text>
</comment>
<proteinExistence type="predicted"/>
<dbReference type="AlphaFoldDB" id="A0A8X6T1J7"/>
<name>A0A8X6T1J7_NEPPI</name>
<dbReference type="EMBL" id="BMAW01050026">
    <property type="protein sequence ID" value="GFS73590.1"/>
    <property type="molecule type" value="Genomic_DNA"/>
</dbReference>
<feature type="region of interest" description="Disordered" evidence="1">
    <location>
        <begin position="1"/>
        <end position="29"/>
    </location>
</feature>
<feature type="non-terminal residue" evidence="2">
    <location>
        <position position="29"/>
    </location>
</feature>